<gene>
    <name evidence="2" type="ORF">ACFPET_19795</name>
</gene>
<dbReference type="Proteomes" id="UP001595823">
    <property type="component" value="Unassembled WGS sequence"/>
</dbReference>
<sequence>MNSQLIAACRDHVLKSREKVVLLVLATFADENGAVAKVFVNNLVELTGASRRTVQRALRTLEDAGLVQRHRHPGGPSSFTISIDTPAAAPAPAPAPAPSLSPAPAPTPEPAPAPEPEPEPEVDSDALEEALLTVGNYWRIYNGGLKYIRDHVARLVAKGWDGDQICQGLGPRTDDLKSPFGVIKHRMDNLMHWHPPTGGKAAPKRHYRCWACQTPTDNESRYCDACTARKAEPRTVTSWRMLQKSES</sequence>
<name>A0ABV8U3W8_9ACTN</name>
<feature type="compositionally biased region" description="Pro residues" evidence="1">
    <location>
        <begin position="89"/>
        <end position="115"/>
    </location>
</feature>
<keyword evidence="3" id="KW-1185">Reference proteome</keyword>
<dbReference type="EMBL" id="JBHSDK010000033">
    <property type="protein sequence ID" value="MFC4337444.1"/>
    <property type="molecule type" value="Genomic_DNA"/>
</dbReference>
<protein>
    <submittedName>
        <fullName evidence="2">Helix-turn-helix domain-containing protein</fullName>
    </submittedName>
</protein>
<accession>A0ABV8U3W8</accession>
<dbReference type="Gene3D" id="1.10.10.10">
    <property type="entry name" value="Winged helix-like DNA-binding domain superfamily/Winged helix DNA-binding domain"/>
    <property type="match status" value="1"/>
</dbReference>
<feature type="region of interest" description="Disordered" evidence="1">
    <location>
        <begin position="66"/>
        <end position="124"/>
    </location>
</feature>
<dbReference type="Pfam" id="PF13730">
    <property type="entry name" value="HTH_36"/>
    <property type="match status" value="1"/>
</dbReference>
<dbReference type="RefSeq" id="WP_380624445.1">
    <property type="nucleotide sequence ID" value="NZ_JBHSDK010000033.1"/>
</dbReference>
<evidence type="ECO:0000313" key="2">
    <source>
        <dbReference type="EMBL" id="MFC4337444.1"/>
    </source>
</evidence>
<proteinExistence type="predicted"/>
<evidence type="ECO:0000313" key="3">
    <source>
        <dbReference type="Proteomes" id="UP001595823"/>
    </source>
</evidence>
<comment type="caution">
    <text evidence="2">The sequence shown here is derived from an EMBL/GenBank/DDBJ whole genome shotgun (WGS) entry which is preliminary data.</text>
</comment>
<dbReference type="SUPFAM" id="SSF46785">
    <property type="entry name" value="Winged helix' DNA-binding domain"/>
    <property type="match status" value="1"/>
</dbReference>
<dbReference type="InterPro" id="IPR036390">
    <property type="entry name" value="WH_DNA-bd_sf"/>
</dbReference>
<evidence type="ECO:0000256" key="1">
    <source>
        <dbReference type="SAM" id="MobiDB-lite"/>
    </source>
</evidence>
<dbReference type="InterPro" id="IPR036388">
    <property type="entry name" value="WH-like_DNA-bd_sf"/>
</dbReference>
<reference evidence="3" key="1">
    <citation type="journal article" date="2019" name="Int. J. Syst. Evol. Microbiol.">
        <title>The Global Catalogue of Microorganisms (GCM) 10K type strain sequencing project: providing services to taxonomists for standard genome sequencing and annotation.</title>
        <authorList>
            <consortium name="The Broad Institute Genomics Platform"/>
            <consortium name="The Broad Institute Genome Sequencing Center for Infectious Disease"/>
            <person name="Wu L."/>
            <person name="Ma J."/>
        </authorList>
    </citation>
    <scope>NUCLEOTIDE SEQUENCE [LARGE SCALE GENOMIC DNA]</scope>
    <source>
        <strain evidence="3">IBRC-M 10908</strain>
    </source>
</reference>
<organism evidence="2 3">
    <name type="scientific">Salininema proteolyticum</name>
    <dbReference type="NCBI Taxonomy" id="1607685"/>
    <lineage>
        <taxon>Bacteria</taxon>
        <taxon>Bacillati</taxon>
        <taxon>Actinomycetota</taxon>
        <taxon>Actinomycetes</taxon>
        <taxon>Glycomycetales</taxon>
        <taxon>Glycomycetaceae</taxon>
        <taxon>Salininema</taxon>
    </lineage>
</organism>